<feature type="compositionally biased region" description="Polar residues" evidence="5">
    <location>
        <begin position="331"/>
        <end position="344"/>
    </location>
</feature>
<evidence type="ECO:0000256" key="4">
    <source>
        <dbReference type="ARBA" id="ARBA00023136"/>
    </source>
</evidence>
<protein>
    <submittedName>
        <fullName evidence="7">Uncharacterized protein</fullName>
    </submittedName>
</protein>
<dbReference type="InterPro" id="IPR028823">
    <property type="entry name" value="NALCN"/>
</dbReference>
<dbReference type="EMBL" id="OB664673">
    <property type="protein sequence ID" value="CAD7232454.1"/>
    <property type="molecule type" value="Genomic_DNA"/>
</dbReference>
<gene>
    <name evidence="7" type="ORF">CTOB1V02_LOCUS10289</name>
</gene>
<evidence type="ECO:0000256" key="3">
    <source>
        <dbReference type="ARBA" id="ARBA00022989"/>
    </source>
</evidence>
<sequence>MGLFVLILTYGLIGNILFGTVRHMEAIHRNANFATTSNGITMLFRIVTGEDWNKIMHNCMVQVPYCTRGKNYWESDCGHFTWTLAFFCSFYVMITYIVLNLLVAIIMENFSLFYSSEEDALLSYADIRNFQNTWNQVDTQQRGMISIDQVSKLLLNLKGRLEVDFSKDRLLFKHMCYEMERLRNGDDVTFHDVLSMLSYRSVDIRKSLQLEELMAREELEYIIEEEVAKQTIRNWLQRCLRRIRMKEQGQSLMANLRETNESQFQSIVMEQTAQQRESGIGEKEFVRRETISPPLLAPPAPNVSLPPLTPPNAAVQSGSSTKSLRTPAGSVRQQLITSGRSDSVGSAGGTSPGPLGGDASIPSAASSTRRRYLGTPLEGRAGDKGRRKSLKPSEGWEGLPAHFSARPATAIRSLAAMGGSSGTSTGNESREWWGSTIGEDEASDHDDFEDMVLGMVSL</sequence>
<dbReference type="GO" id="GO:0032224">
    <property type="term" value="P:positive regulation of synaptic transmission, cholinergic"/>
    <property type="evidence" value="ECO:0007669"/>
    <property type="project" value="TreeGrafter"/>
</dbReference>
<dbReference type="GO" id="GO:0032230">
    <property type="term" value="P:positive regulation of synaptic transmission, GABAergic"/>
    <property type="evidence" value="ECO:0007669"/>
    <property type="project" value="TreeGrafter"/>
</dbReference>
<dbReference type="Gene3D" id="1.10.287.70">
    <property type="match status" value="1"/>
</dbReference>
<dbReference type="FunFam" id="1.10.287.70:FF:000061">
    <property type="entry name" value="Sodium leak channel non-selective protein"/>
    <property type="match status" value="1"/>
</dbReference>
<dbReference type="GO" id="GO:0005261">
    <property type="term" value="F:monoatomic cation channel activity"/>
    <property type="evidence" value="ECO:0007669"/>
    <property type="project" value="InterPro"/>
</dbReference>
<dbReference type="Pfam" id="PF00520">
    <property type="entry name" value="Ion_trans"/>
    <property type="match status" value="1"/>
</dbReference>
<keyword evidence="2 6" id="KW-0812">Transmembrane</keyword>
<feature type="transmembrane region" description="Helical" evidence="6">
    <location>
        <begin position="80"/>
        <end position="106"/>
    </location>
</feature>
<evidence type="ECO:0000256" key="2">
    <source>
        <dbReference type="ARBA" id="ARBA00022692"/>
    </source>
</evidence>
<dbReference type="Gene3D" id="1.10.238.10">
    <property type="entry name" value="EF-hand"/>
    <property type="match status" value="1"/>
</dbReference>
<keyword evidence="4 6" id="KW-0472">Membrane</keyword>
<dbReference type="GO" id="GO:0005886">
    <property type="term" value="C:plasma membrane"/>
    <property type="evidence" value="ECO:0007669"/>
    <property type="project" value="TreeGrafter"/>
</dbReference>
<dbReference type="PANTHER" id="PTHR46141">
    <property type="entry name" value="SODIUM LEAK CHANNEL NON-SELECTIVE PROTEIN"/>
    <property type="match status" value="1"/>
</dbReference>
<dbReference type="OrthoDB" id="10069766at2759"/>
<proteinExistence type="predicted"/>
<reference evidence="7" key="1">
    <citation type="submission" date="2020-11" db="EMBL/GenBank/DDBJ databases">
        <authorList>
            <person name="Tran Van P."/>
        </authorList>
    </citation>
    <scope>NUCLEOTIDE SEQUENCE</scope>
</reference>
<evidence type="ECO:0000256" key="1">
    <source>
        <dbReference type="ARBA" id="ARBA00004141"/>
    </source>
</evidence>
<keyword evidence="3 6" id="KW-1133">Transmembrane helix</keyword>
<evidence type="ECO:0000313" key="7">
    <source>
        <dbReference type="EMBL" id="CAD7232454.1"/>
    </source>
</evidence>
<evidence type="ECO:0000256" key="6">
    <source>
        <dbReference type="SAM" id="Phobius"/>
    </source>
</evidence>
<comment type="subcellular location">
    <subcellularLocation>
        <location evidence="1">Membrane</location>
        <topology evidence="1">Multi-pass membrane protein</topology>
    </subcellularLocation>
</comment>
<organism evidence="7">
    <name type="scientific">Cyprideis torosa</name>
    <dbReference type="NCBI Taxonomy" id="163714"/>
    <lineage>
        <taxon>Eukaryota</taxon>
        <taxon>Metazoa</taxon>
        <taxon>Ecdysozoa</taxon>
        <taxon>Arthropoda</taxon>
        <taxon>Crustacea</taxon>
        <taxon>Oligostraca</taxon>
        <taxon>Ostracoda</taxon>
        <taxon>Podocopa</taxon>
        <taxon>Podocopida</taxon>
        <taxon>Cytherocopina</taxon>
        <taxon>Cytheroidea</taxon>
        <taxon>Cytherideidae</taxon>
        <taxon>Cyprideis</taxon>
    </lineage>
</organism>
<name>A0A7R8ZUT6_9CRUS</name>
<accession>A0A7R8ZUT6</accession>
<dbReference type="InterPro" id="IPR005821">
    <property type="entry name" value="Ion_trans_dom"/>
</dbReference>
<dbReference type="AlphaFoldDB" id="A0A7R8ZUT6"/>
<feature type="region of interest" description="Disordered" evidence="5">
    <location>
        <begin position="293"/>
        <end position="400"/>
    </location>
</feature>
<evidence type="ECO:0000256" key="5">
    <source>
        <dbReference type="SAM" id="MobiDB-lite"/>
    </source>
</evidence>
<feature type="compositionally biased region" description="Gly residues" evidence="5">
    <location>
        <begin position="346"/>
        <end position="356"/>
    </location>
</feature>
<dbReference type="PANTHER" id="PTHR46141:SF1">
    <property type="entry name" value="SODIUM LEAK CHANNEL NALCN"/>
    <property type="match status" value="1"/>
</dbReference>
<feature type="compositionally biased region" description="Polar residues" evidence="5">
    <location>
        <begin position="314"/>
        <end position="324"/>
    </location>
</feature>